<dbReference type="SMART" id="SM00184">
    <property type="entry name" value="RING"/>
    <property type="match status" value="1"/>
</dbReference>
<dbReference type="InterPro" id="IPR013083">
    <property type="entry name" value="Znf_RING/FYVE/PHD"/>
</dbReference>
<dbReference type="PROSITE" id="PS50089">
    <property type="entry name" value="ZF_RING_2"/>
    <property type="match status" value="1"/>
</dbReference>
<dbReference type="EMBL" id="JAUHHV010000001">
    <property type="protein sequence ID" value="KAK1437372.1"/>
    <property type="molecule type" value="Genomic_DNA"/>
</dbReference>
<dbReference type="AlphaFoldDB" id="A0AAD8P9Q6"/>
<proteinExistence type="predicted"/>
<dbReference type="GO" id="GO:0008270">
    <property type="term" value="F:zinc ion binding"/>
    <property type="evidence" value="ECO:0007669"/>
    <property type="project" value="UniProtKB-KW"/>
</dbReference>
<evidence type="ECO:0000313" key="5">
    <source>
        <dbReference type="Proteomes" id="UP001229421"/>
    </source>
</evidence>
<keyword evidence="5" id="KW-1185">Reference proteome</keyword>
<keyword evidence="1" id="KW-0479">Metal-binding</keyword>
<evidence type="ECO:0000256" key="2">
    <source>
        <dbReference type="SAM" id="MobiDB-lite"/>
    </source>
</evidence>
<protein>
    <recommendedName>
        <fullName evidence="3">RING-type domain-containing protein</fullName>
    </recommendedName>
</protein>
<organism evidence="4 5">
    <name type="scientific">Tagetes erecta</name>
    <name type="common">African marigold</name>
    <dbReference type="NCBI Taxonomy" id="13708"/>
    <lineage>
        <taxon>Eukaryota</taxon>
        <taxon>Viridiplantae</taxon>
        <taxon>Streptophyta</taxon>
        <taxon>Embryophyta</taxon>
        <taxon>Tracheophyta</taxon>
        <taxon>Spermatophyta</taxon>
        <taxon>Magnoliopsida</taxon>
        <taxon>eudicotyledons</taxon>
        <taxon>Gunneridae</taxon>
        <taxon>Pentapetalae</taxon>
        <taxon>asterids</taxon>
        <taxon>campanulids</taxon>
        <taxon>Asterales</taxon>
        <taxon>Asteraceae</taxon>
        <taxon>Asteroideae</taxon>
        <taxon>Heliantheae alliance</taxon>
        <taxon>Tageteae</taxon>
        <taxon>Tagetes</taxon>
    </lineage>
</organism>
<dbReference type="CDD" id="cd16449">
    <property type="entry name" value="RING-HC"/>
    <property type="match status" value="1"/>
</dbReference>
<dbReference type="SUPFAM" id="SSF57850">
    <property type="entry name" value="RING/U-box"/>
    <property type="match status" value="1"/>
</dbReference>
<dbReference type="Pfam" id="PF13920">
    <property type="entry name" value="zf-C3HC4_3"/>
    <property type="match status" value="1"/>
</dbReference>
<comment type="caution">
    <text evidence="4">The sequence shown here is derived from an EMBL/GenBank/DDBJ whole genome shotgun (WGS) entry which is preliminary data.</text>
</comment>
<evidence type="ECO:0000256" key="1">
    <source>
        <dbReference type="PROSITE-ProRule" id="PRU00175"/>
    </source>
</evidence>
<gene>
    <name evidence="4" type="ORF">QVD17_03163</name>
</gene>
<dbReference type="PANTHER" id="PTHR46629">
    <property type="entry name" value="OS01G0917900 PROTEIN"/>
    <property type="match status" value="1"/>
</dbReference>
<evidence type="ECO:0000259" key="3">
    <source>
        <dbReference type="PROSITE" id="PS50089"/>
    </source>
</evidence>
<dbReference type="InterPro" id="IPR001841">
    <property type="entry name" value="Znf_RING"/>
</dbReference>
<dbReference type="Proteomes" id="UP001229421">
    <property type="component" value="Unassembled WGS sequence"/>
</dbReference>
<dbReference type="Gene3D" id="3.30.40.10">
    <property type="entry name" value="Zinc/RING finger domain, C3HC4 (zinc finger)"/>
    <property type="match status" value="1"/>
</dbReference>
<keyword evidence="1" id="KW-0862">Zinc</keyword>
<feature type="domain" description="RING-type" evidence="3">
    <location>
        <begin position="194"/>
        <end position="232"/>
    </location>
</feature>
<keyword evidence="1" id="KW-0863">Zinc-finger</keyword>
<name>A0AAD8P9Q6_TARER</name>
<sequence length="242" mass="26549">MFGEKLRLKLVGSVCTTTVPTIASHVRVSTDDNRLTTRNGTNRLNSPPVTQTANVRIETPVEENRRNGGDGGEPATVKMTLMSLLEIDASNAHVSTDSNRLTTRNDSSRLNSQSPPVSNDSSLPVTQVAIVRDETPVVEDEQTEEENRREPATVKVTLMSLLEINASACFGDDDEEDKAVVEDDGGGDRKYNKCCVCMVRNKGAAFIPCGHTFCRVCSREVFVKRATCPLCNHFISEILDIF</sequence>
<accession>A0AAD8P9Q6</accession>
<reference evidence="4" key="1">
    <citation type="journal article" date="2023" name="bioRxiv">
        <title>Improved chromosome-level genome assembly for marigold (Tagetes erecta).</title>
        <authorList>
            <person name="Jiang F."/>
            <person name="Yuan L."/>
            <person name="Wang S."/>
            <person name="Wang H."/>
            <person name="Xu D."/>
            <person name="Wang A."/>
            <person name="Fan W."/>
        </authorList>
    </citation>
    <scope>NUCLEOTIDE SEQUENCE</scope>
    <source>
        <strain evidence="4">WSJ</strain>
        <tissue evidence="4">Leaf</tissue>
    </source>
</reference>
<evidence type="ECO:0000313" key="4">
    <source>
        <dbReference type="EMBL" id="KAK1437372.1"/>
    </source>
</evidence>
<feature type="region of interest" description="Disordered" evidence="2">
    <location>
        <begin position="94"/>
        <end position="122"/>
    </location>
</feature>